<keyword evidence="1" id="KW-0812">Transmembrane</keyword>
<keyword evidence="1" id="KW-0472">Membrane</keyword>
<gene>
    <name evidence="2" type="ORF">SAMN05444366_0025</name>
</gene>
<dbReference type="AlphaFoldDB" id="A0A1M6YWX9"/>
<keyword evidence="3" id="KW-1185">Reference proteome</keyword>
<evidence type="ECO:0000313" key="3">
    <source>
        <dbReference type="Proteomes" id="UP000184121"/>
    </source>
</evidence>
<feature type="transmembrane region" description="Helical" evidence="1">
    <location>
        <begin position="7"/>
        <end position="29"/>
    </location>
</feature>
<accession>A0A1M6YWX9</accession>
<dbReference type="STRING" id="29534.SAMN05444366_0025"/>
<reference evidence="3" key="1">
    <citation type="submission" date="2016-11" db="EMBL/GenBank/DDBJ databases">
        <authorList>
            <person name="Varghese N."/>
            <person name="Submissions S."/>
        </authorList>
    </citation>
    <scope>NUCLEOTIDE SEQUENCE [LARGE SCALE GENOMIC DNA]</scope>
    <source>
        <strain evidence="3">DSM 1811</strain>
    </source>
</reference>
<dbReference type="RefSeq" id="WP_072969663.1">
    <property type="nucleotide sequence ID" value="NZ_FRBY01000001.1"/>
</dbReference>
<proteinExistence type="predicted"/>
<protein>
    <recommendedName>
        <fullName evidence="4">DUF748 domain-containing protein</fullName>
    </recommendedName>
</protein>
<dbReference type="OrthoDB" id="1412480at2"/>
<name>A0A1M6YWX9_9FLAO</name>
<dbReference type="Proteomes" id="UP000184121">
    <property type="component" value="Unassembled WGS sequence"/>
</dbReference>
<evidence type="ECO:0008006" key="4">
    <source>
        <dbReference type="Google" id="ProtNLM"/>
    </source>
</evidence>
<keyword evidence="1" id="KW-1133">Transmembrane helix</keyword>
<sequence length="520" mass="60936">MSIYKKIAIGVISIFVFVLLINFGLNYWIKKQLPIIIEEKNKTAYHINYEKIEVSLWSRNIYAQTLLVHPKNQLENTRIKTGIYSKIESITIKHFNIWDLAFRDVIQAESIIINKPRVILYKKNDKLLNNSKSIRTEIIEPFRKVVAVSNIYLNDGSIDVVYLKNNKPIFSVKNILLKLEGILITDATLKEKIPMHFEKYVLVCDSLYYKPNHFYRMDVSKISTENNFLKVKNFSMLPEYNRKTFVQKLEKEKDIYTVKVDSVHINKMDWGFKNDRFFFKANSVVMNHFDANIYRGKMPKDDLSKKYLYNHLLRNLKFPLQIDTLQVLKSKLVYEEEMDFSKGPGKLNFDHFNLQATNLRSGFGLKKTADVKIKINCQFMKTSPLDVDWSFNVLDQKDSFHIQGVISNFDVNAMGQFSKPYMNASFTGVFNKYRFNFYGNDNISKGNASLDYDDLKVKLFKKKNPEKEAKLKSAIVNLLVKNDSKEKAKTADVELERIQEKSFYNFLWRSIAESLKKILI</sequence>
<evidence type="ECO:0000313" key="2">
    <source>
        <dbReference type="EMBL" id="SHL22707.1"/>
    </source>
</evidence>
<evidence type="ECO:0000256" key="1">
    <source>
        <dbReference type="SAM" id="Phobius"/>
    </source>
</evidence>
<organism evidence="2 3">
    <name type="scientific">Flavobacterium saccharophilum</name>
    <dbReference type="NCBI Taxonomy" id="29534"/>
    <lineage>
        <taxon>Bacteria</taxon>
        <taxon>Pseudomonadati</taxon>
        <taxon>Bacteroidota</taxon>
        <taxon>Flavobacteriia</taxon>
        <taxon>Flavobacteriales</taxon>
        <taxon>Flavobacteriaceae</taxon>
        <taxon>Flavobacterium</taxon>
    </lineage>
</organism>
<dbReference type="EMBL" id="FRBY01000001">
    <property type="protein sequence ID" value="SHL22707.1"/>
    <property type="molecule type" value="Genomic_DNA"/>
</dbReference>